<dbReference type="PANTHER" id="PTHR43813">
    <property type="entry name" value="ACYL-ACTIVATING ENZYME 16, CHLOROPLASTIC-RELATED"/>
    <property type="match status" value="1"/>
</dbReference>
<feature type="transmembrane region" description="Helical" evidence="1">
    <location>
        <begin position="338"/>
        <end position="360"/>
    </location>
</feature>
<evidence type="ECO:0000259" key="2">
    <source>
        <dbReference type="Pfam" id="PF00501"/>
    </source>
</evidence>
<keyword evidence="1" id="KW-1133">Transmembrane helix</keyword>
<dbReference type="PROSITE" id="PS00455">
    <property type="entry name" value="AMP_BINDING"/>
    <property type="match status" value="1"/>
</dbReference>
<evidence type="ECO:0000256" key="1">
    <source>
        <dbReference type="SAM" id="Phobius"/>
    </source>
</evidence>
<organism evidence="3 4">
    <name type="scientific">Treponema lecithinolyticum ATCC 700332</name>
    <dbReference type="NCBI Taxonomy" id="1321815"/>
    <lineage>
        <taxon>Bacteria</taxon>
        <taxon>Pseudomonadati</taxon>
        <taxon>Spirochaetota</taxon>
        <taxon>Spirochaetia</taxon>
        <taxon>Spirochaetales</taxon>
        <taxon>Treponemataceae</taxon>
        <taxon>Treponema</taxon>
    </lineage>
</organism>
<evidence type="ECO:0000313" key="4">
    <source>
        <dbReference type="Proteomes" id="UP000016649"/>
    </source>
</evidence>
<accession>A0ABN0P121</accession>
<gene>
    <name evidence="3" type="ORF">HMPREF9193_00181</name>
</gene>
<protein>
    <submittedName>
        <fullName evidence="3">AMP-binding enzyme</fullName>
    </submittedName>
</protein>
<reference evidence="3 4" key="1">
    <citation type="submission" date="2013-08" db="EMBL/GenBank/DDBJ databases">
        <authorList>
            <person name="Weinstock G."/>
            <person name="Sodergren E."/>
            <person name="Wylie T."/>
            <person name="Fulton L."/>
            <person name="Fulton R."/>
            <person name="Fronick C."/>
            <person name="O'Laughlin M."/>
            <person name="Godfrey J."/>
            <person name="Miner T."/>
            <person name="Herter B."/>
            <person name="Appelbaum E."/>
            <person name="Cordes M."/>
            <person name="Lek S."/>
            <person name="Wollam A."/>
            <person name="Pepin K.H."/>
            <person name="Palsikar V.B."/>
            <person name="Mitreva M."/>
            <person name="Wilson R.K."/>
        </authorList>
    </citation>
    <scope>NUCLEOTIDE SEQUENCE [LARGE SCALE GENOMIC DNA]</scope>
    <source>
        <strain evidence="3 4">ATCC 700332</strain>
    </source>
</reference>
<dbReference type="InterPro" id="IPR020845">
    <property type="entry name" value="AMP-binding_CS"/>
</dbReference>
<name>A0ABN0P121_TRELE</name>
<comment type="caution">
    <text evidence="3">The sequence shown here is derived from an EMBL/GenBank/DDBJ whole genome shotgun (WGS) entry which is preliminary data.</text>
</comment>
<proteinExistence type="predicted"/>
<sequence length="635" mass="70790">MIQTVPKMLKSSASKWPAIPAQYFKDDTADFRSFSYTELFEKSLDFAAGLLDLGVKREENVGLISDNRFEWLQASMGIMALGAADVPRGCDASERDLAYILSFADCKTVVVENSTQVLKITGIKKSLPHLKHFICFEDVDENIKKQCKSEKIQVFGFNDTLAAGQTYRKKHPGKIEAELDKGKAEDIACIIFTSGTTGEPKGVMLTHGNFLAQLDELPERINLSPGERALSVLPVWHAFERSCEYVIMVQGAAVCYSKPIGSIMLPDFQKLNPQIIPAVPRVFEAVYDGVNRAMRKSGGIVYALFRFFTAIAVLHSRIDRLLFNKTARFKKSNTIVKWIFLVIPWLLLYPLKLLGGVLIFKKIRAKLGNAFRGGVSGGGALPPVVDDFFWAVGIKLVEGYGLTETAPVVSVRPFYRPVFGTVGSPIRGVEVKIVGENGETLPCGHKGVVHVRGGIVMKGYYKKPELTAKVINNDGWFNTGDLGMLTADNELILRGRIKDTIVLRGGENVEPLPIEMKINESHYVFQSVVVGQDQKYLAALIVPVEEEVKAFAAEKGIDCSDYAKLLHNSEVQKLFESEMALLINSKNGFRLFERINRFVLLPKVFEPGVELSAKQEIMRYKIPELYAKEMRSLFR</sequence>
<dbReference type="Pfam" id="PF23562">
    <property type="entry name" value="AMP-binding_C_3"/>
    <property type="match status" value="1"/>
</dbReference>
<keyword evidence="1" id="KW-0472">Membrane</keyword>
<dbReference type="SUPFAM" id="SSF56801">
    <property type="entry name" value="Acetyl-CoA synthetase-like"/>
    <property type="match status" value="1"/>
</dbReference>
<keyword evidence="1" id="KW-0812">Transmembrane</keyword>
<evidence type="ECO:0000313" key="3">
    <source>
        <dbReference type="EMBL" id="ERJ94212.1"/>
    </source>
</evidence>
<feature type="transmembrane region" description="Helical" evidence="1">
    <location>
        <begin position="300"/>
        <end position="318"/>
    </location>
</feature>
<dbReference type="RefSeq" id="WP_021686586.1">
    <property type="nucleotide sequence ID" value="NZ_KI260561.1"/>
</dbReference>
<dbReference type="InterPro" id="IPR042099">
    <property type="entry name" value="ANL_N_sf"/>
</dbReference>
<keyword evidence="4" id="KW-1185">Reference proteome</keyword>
<dbReference type="InterPro" id="IPR000873">
    <property type="entry name" value="AMP-dep_synth/lig_dom"/>
</dbReference>
<dbReference type="Gene3D" id="3.40.50.12780">
    <property type="entry name" value="N-terminal domain of ligase-like"/>
    <property type="match status" value="2"/>
</dbReference>
<dbReference type="InterPro" id="IPR052987">
    <property type="entry name" value="Chloroplast_AMP-bd_Enzymes"/>
</dbReference>
<feature type="domain" description="AMP-dependent synthetase/ligase" evidence="2">
    <location>
        <begin position="11"/>
        <end position="461"/>
    </location>
</feature>
<dbReference type="PANTHER" id="PTHR43813:SF1">
    <property type="entry name" value="ACYL-ACTIVATING ENZYME 16, CHLOROPLASTIC-RELATED"/>
    <property type="match status" value="1"/>
</dbReference>
<dbReference type="Pfam" id="PF00501">
    <property type="entry name" value="AMP-binding"/>
    <property type="match status" value="1"/>
</dbReference>
<dbReference type="Proteomes" id="UP000016649">
    <property type="component" value="Unassembled WGS sequence"/>
</dbReference>
<dbReference type="EMBL" id="AWVH01000005">
    <property type="protein sequence ID" value="ERJ94212.1"/>
    <property type="molecule type" value="Genomic_DNA"/>
</dbReference>